<dbReference type="InterPro" id="IPR036052">
    <property type="entry name" value="TrpB-like_PALP_sf"/>
</dbReference>
<evidence type="ECO:0000256" key="1">
    <source>
        <dbReference type="ARBA" id="ARBA00001274"/>
    </source>
</evidence>
<dbReference type="GO" id="GO:0000287">
    <property type="term" value="F:magnesium ion binding"/>
    <property type="evidence" value="ECO:0007669"/>
    <property type="project" value="TreeGrafter"/>
</dbReference>
<evidence type="ECO:0000256" key="6">
    <source>
        <dbReference type="ARBA" id="ARBA00023239"/>
    </source>
</evidence>
<dbReference type="Pfam" id="PF00291">
    <property type="entry name" value="PALP"/>
    <property type="match status" value="1"/>
</dbReference>
<organism evidence="10 11">
    <name type="scientific">Amycolatopsis alkalitolerans</name>
    <dbReference type="NCBI Taxonomy" id="2547244"/>
    <lineage>
        <taxon>Bacteria</taxon>
        <taxon>Bacillati</taxon>
        <taxon>Actinomycetota</taxon>
        <taxon>Actinomycetes</taxon>
        <taxon>Pseudonocardiales</taxon>
        <taxon>Pseudonocardiaceae</taxon>
        <taxon>Amycolatopsis</taxon>
    </lineage>
</organism>
<dbReference type="GO" id="GO:0030170">
    <property type="term" value="F:pyridoxal phosphate binding"/>
    <property type="evidence" value="ECO:0007669"/>
    <property type="project" value="TreeGrafter"/>
</dbReference>
<dbReference type="Gene3D" id="3.40.50.1100">
    <property type="match status" value="2"/>
</dbReference>
<evidence type="ECO:0000256" key="4">
    <source>
        <dbReference type="ARBA" id="ARBA00012096"/>
    </source>
</evidence>
<feature type="domain" description="Tryptophan synthase beta chain-like PALP" evidence="9">
    <location>
        <begin position="31"/>
        <end position="316"/>
    </location>
</feature>
<gene>
    <name evidence="10" type="ORF">FG385_09430</name>
</gene>
<evidence type="ECO:0000256" key="2">
    <source>
        <dbReference type="ARBA" id="ARBA00001933"/>
    </source>
</evidence>
<evidence type="ECO:0000259" key="9">
    <source>
        <dbReference type="Pfam" id="PF00291"/>
    </source>
</evidence>
<dbReference type="PANTHER" id="PTHR43050:SF1">
    <property type="entry name" value="SERINE RACEMASE"/>
    <property type="match status" value="1"/>
</dbReference>
<evidence type="ECO:0000256" key="7">
    <source>
        <dbReference type="ARBA" id="ARBA00025527"/>
    </source>
</evidence>
<dbReference type="GO" id="GO:0018114">
    <property type="term" value="F:threonine racemase activity"/>
    <property type="evidence" value="ECO:0007669"/>
    <property type="project" value="TreeGrafter"/>
</dbReference>
<keyword evidence="6" id="KW-0456">Lyase</keyword>
<comment type="cofactor">
    <cofactor evidence="2">
        <name>pyridoxal 5'-phosphate</name>
        <dbReference type="ChEBI" id="CHEBI:597326"/>
    </cofactor>
</comment>
<dbReference type="GO" id="GO:0070179">
    <property type="term" value="P:D-serine biosynthetic process"/>
    <property type="evidence" value="ECO:0007669"/>
    <property type="project" value="TreeGrafter"/>
</dbReference>
<dbReference type="GO" id="GO:0003941">
    <property type="term" value="F:L-serine ammonia-lyase activity"/>
    <property type="evidence" value="ECO:0007669"/>
    <property type="project" value="TreeGrafter"/>
</dbReference>
<dbReference type="RefSeq" id="WP_139096258.1">
    <property type="nucleotide sequence ID" value="NZ_VDFW01000006.1"/>
</dbReference>
<proteinExistence type="inferred from homology"/>
<dbReference type="GO" id="GO:0030378">
    <property type="term" value="F:serine racemase activity"/>
    <property type="evidence" value="ECO:0007669"/>
    <property type="project" value="TreeGrafter"/>
</dbReference>
<accession>A0A5C4M7X2</accession>
<comment type="similarity">
    <text evidence="3">Belongs to the serine/threonine dehydratase family.</text>
</comment>
<dbReference type="CDD" id="cd01562">
    <property type="entry name" value="Thr-dehyd"/>
    <property type="match status" value="1"/>
</dbReference>
<keyword evidence="5" id="KW-0663">Pyridoxal phosphate</keyword>
<evidence type="ECO:0000313" key="10">
    <source>
        <dbReference type="EMBL" id="TNC27296.1"/>
    </source>
</evidence>
<evidence type="ECO:0000313" key="11">
    <source>
        <dbReference type="Proteomes" id="UP000305546"/>
    </source>
</evidence>
<reference evidence="10 11" key="1">
    <citation type="submission" date="2019-06" db="EMBL/GenBank/DDBJ databases">
        <title>Amycolatopsis alkalitolerans sp. nov., isolated from Gastrodia elata Blume.</title>
        <authorList>
            <person name="Narsing Rao M.P."/>
            <person name="Li W.J."/>
        </authorList>
    </citation>
    <scope>NUCLEOTIDE SEQUENCE [LARGE SCALE GENOMIC DNA]</scope>
    <source>
        <strain evidence="10 11">SYSUP0005</strain>
    </source>
</reference>
<name>A0A5C4M7X2_9PSEU</name>
<dbReference type="EC" id="4.3.1.19" evidence="4"/>
<comment type="catalytic activity">
    <reaction evidence="1">
        <text>L-threonine = 2-oxobutanoate + NH4(+)</text>
        <dbReference type="Rhea" id="RHEA:22108"/>
        <dbReference type="ChEBI" id="CHEBI:16763"/>
        <dbReference type="ChEBI" id="CHEBI:28938"/>
        <dbReference type="ChEBI" id="CHEBI:57926"/>
        <dbReference type="EC" id="4.3.1.19"/>
    </reaction>
</comment>
<dbReference type="FunFam" id="3.40.50.1100:FF:000005">
    <property type="entry name" value="Threonine dehydratase catabolic"/>
    <property type="match status" value="1"/>
</dbReference>
<dbReference type="SUPFAM" id="SSF53686">
    <property type="entry name" value="Tryptophan synthase beta subunit-like PLP-dependent enzymes"/>
    <property type="match status" value="1"/>
</dbReference>
<comment type="caution">
    <text evidence="10">The sequence shown here is derived from an EMBL/GenBank/DDBJ whole genome shotgun (WGS) entry which is preliminary data.</text>
</comment>
<dbReference type="FunFam" id="3.40.50.1100:FF:000007">
    <property type="entry name" value="L-threonine dehydratase catabolic TdcB"/>
    <property type="match status" value="1"/>
</dbReference>
<sequence length="329" mass="34618">MSTKGLSSRHDGGVNIEDIRAAAGRLAGQAHRTPIHTSRTLDARTGAQGVLLKCENFQRMGAFKFRGAYHALSRLSGAQLALGVCAYSSGNHAQAVALAAAILGTKATILMPEDAPESKVDAVLGYGAEVRRFDRYTADRSTLAAELAAQHGYSIIPPYEHPDVMAGQGTAALELIEDAAAVDVLVAPMGGGGLMAGTAVAATSLLPDVELVGVEPAAGDDHQRSFAEGRRVRIEVPRTIADGLAVNEPGEQTFAINQRLVSHVVTVTDDEIRDAMRFLFDRMKLVVEPSGATVVAALLTEKVRVTGKRVGAIISGGNVSADRFRELLS</sequence>
<dbReference type="GO" id="GO:0005524">
    <property type="term" value="F:ATP binding"/>
    <property type="evidence" value="ECO:0007669"/>
    <property type="project" value="TreeGrafter"/>
</dbReference>
<dbReference type="PANTHER" id="PTHR43050">
    <property type="entry name" value="SERINE / THREONINE RACEMASE FAMILY MEMBER"/>
    <property type="match status" value="1"/>
</dbReference>
<keyword evidence="11" id="KW-1185">Reference proteome</keyword>
<evidence type="ECO:0000256" key="8">
    <source>
        <dbReference type="ARBA" id="ARBA00031427"/>
    </source>
</evidence>
<comment type="function">
    <text evidence="7">Catalyzes the anaerobic formation of alpha-ketobutyrate and ammonia from threonine in a two-step reaction. The first step involved a dehydration of threonine and a production of enamine intermediates (aminocrotonate), which tautomerizes to its imine form (iminobutyrate). Both intermediates are unstable and short-lived. The second step is the nonenzymatic hydrolysis of the enamine/imine intermediates to form 2-ketobutyrate and free ammonia. In the low water environment of the cell, the second step is accelerated by RidA.</text>
</comment>
<dbReference type="InterPro" id="IPR001926">
    <property type="entry name" value="TrpB-like_PALP"/>
</dbReference>
<protein>
    <recommendedName>
        <fullName evidence="4">threonine ammonia-lyase</fullName>
        <ecNumber evidence="4">4.3.1.19</ecNumber>
    </recommendedName>
    <alternativeName>
        <fullName evidence="8">Threonine deaminase</fullName>
    </alternativeName>
</protein>
<dbReference type="EMBL" id="VDFW01000006">
    <property type="protein sequence ID" value="TNC27296.1"/>
    <property type="molecule type" value="Genomic_DNA"/>
</dbReference>
<dbReference type="GO" id="GO:0004794">
    <property type="term" value="F:threonine deaminase activity"/>
    <property type="evidence" value="ECO:0007669"/>
    <property type="project" value="UniProtKB-EC"/>
</dbReference>
<evidence type="ECO:0000256" key="3">
    <source>
        <dbReference type="ARBA" id="ARBA00010869"/>
    </source>
</evidence>
<evidence type="ECO:0000256" key="5">
    <source>
        <dbReference type="ARBA" id="ARBA00022898"/>
    </source>
</evidence>
<dbReference type="AlphaFoldDB" id="A0A5C4M7X2"/>
<dbReference type="OrthoDB" id="4408011at2"/>
<dbReference type="Proteomes" id="UP000305546">
    <property type="component" value="Unassembled WGS sequence"/>
</dbReference>